<accession>A0A453TAT0</accession>
<dbReference type="Proteomes" id="UP000015105">
    <property type="component" value="Chromosome 7D"/>
</dbReference>
<dbReference type="AlphaFoldDB" id="A0A453TAT0"/>
<reference evidence="2" key="1">
    <citation type="journal article" date="2014" name="Science">
        <title>Ancient hybridizations among the ancestral genomes of bread wheat.</title>
        <authorList>
            <consortium name="International Wheat Genome Sequencing Consortium,"/>
            <person name="Marcussen T."/>
            <person name="Sandve S.R."/>
            <person name="Heier L."/>
            <person name="Spannagl M."/>
            <person name="Pfeifer M."/>
            <person name="Jakobsen K.S."/>
            <person name="Wulff B.B."/>
            <person name="Steuernagel B."/>
            <person name="Mayer K.F."/>
            <person name="Olsen O.A."/>
        </authorList>
    </citation>
    <scope>NUCLEOTIDE SEQUENCE [LARGE SCALE GENOMIC DNA]</scope>
    <source>
        <strain evidence="2">cv. AL8/78</strain>
    </source>
</reference>
<protein>
    <submittedName>
        <fullName evidence="1">Uncharacterized protein</fullName>
    </submittedName>
</protein>
<dbReference type="EnsemblPlants" id="AET7Gv21314700.2">
    <property type="protein sequence ID" value="AET7Gv21314700.2"/>
    <property type="gene ID" value="AET7Gv21314700"/>
</dbReference>
<reference evidence="1" key="5">
    <citation type="journal article" date="2021" name="G3 (Bethesda)">
        <title>Aegilops tauschii genome assembly Aet v5.0 features greater sequence contiguity and improved annotation.</title>
        <authorList>
            <person name="Wang L."/>
            <person name="Zhu T."/>
            <person name="Rodriguez J.C."/>
            <person name="Deal K.R."/>
            <person name="Dubcovsky J."/>
            <person name="McGuire P.E."/>
            <person name="Lux T."/>
            <person name="Spannagl M."/>
            <person name="Mayer K.F.X."/>
            <person name="Baldrich P."/>
            <person name="Meyers B.C."/>
            <person name="Huo N."/>
            <person name="Gu Y.Q."/>
            <person name="Zhou H."/>
            <person name="Devos K.M."/>
            <person name="Bennetzen J.L."/>
            <person name="Unver T."/>
            <person name="Budak H."/>
            <person name="Gulick P.J."/>
            <person name="Galiba G."/>
            <person name="Kalapos B."/>
            <person name="Nelson D.R."/>
            <person name="Li P."/>
            <person name="You F.M."/>
            <person name="Luo M.C."/>
            <person name="Dvorak J."/>
        </authorList>
    </citation>
    <scope>NUCLEOTIDE SEQUENCE [LARGE SCALE GENOMIC DNA]</scope>
    <source>
        <strain evidence="1">cv. AL8/78</strain>
    </source>
</reference>
<reference evidence="1" key="4">
    <citation type="submission" date="2019-03" db="UniProtKB">
        <authorList>
            <consortium name="EnsemblPlants"/>
        </authorList>
    </citation>
    <scope>IDENTIFICATION</scope>
</reference>
<sequence>RADGAIFPAEWHAGAVYDTGLRVTEVAANTCGAASCSAMDEVDDAEQLR</sequence>
<organism evidence="1 2">
    <name type="scientific">Aegilops tauschii subsp. strangulata</name>
    <name type="common">Goatgrass</name>
    <dbReference type="NCBI Taxonomy" id="200361"/>
    <lineage>
        <taxon>Eukaryota</taxon>
        <taxon>Viridiplantae</taxon>
        <taxon>Streptophyta</taxon>
        <taxon>Embryophyta</taxon>
        <taxon>Tracheophyta</taxon>
        <taxon>Spermatophyta</taxon>
        <taxon>Magnoliopsida</taxon>
        <taxon>Liliopsida</taxon>
        <taxon>Poales</taxon>
        <taxon>Poaceae</taxon>
        <taxon>BOP clade</taxon>
        <taxon>Pooideae</taxon>
        <taxon>Triticodae</taxon>
        <taxon>Triticeae</taxon>
        <taxon>Triticinae</taxon>
        <taxon>Aegilops</taxon>
    </lineage>
</organism>
<name>A0A453TAT0_AEGTS</name>
<reference evidence="2" key="2">
    <citation type="journal article" date="2017" name="Nat. Plants">
        <title>The Aegilops tauschii genome reveals multiple impacts of transposons.</title>
        <authorList>
            <person name="Zhao G."/>
            <person name="Zou C."/>
            <person name="Li K."/>
            <person name="Wang K."/>
            <person name="Li T."/>
            <person name="Gao L."/>
            <person name="Zhang X."/>
            <person name="Wang H."/>
            <person name="Yang Z."/>
            <person name="Liu X."/>
            <person name="Jiang W."/>
            <person name="Mao L."/>
            <person name="Kong X."/>
            <person name="Jiao Y."/>
            <person name="Jia J."/>
        </authorList>
    </citation>
    <scope>NUCLEOTIDE SEQUENCE [LARGE SCALE GENOMIC DNA]</scope>
    <source>
        <strain evidence="2">cv. AL8/78</strain>
    </source>
</reference>
<dbReference type="Gramene" id="AET7Gv21314700.2">
    <property type="protein sequence ID" value="AET7Gv21314700.2"/>
    <property type="gene ID" value="AET7Gv21314700"/>
</dbReference>
<evidence type="ECO:0000313" key="2">
    <source>
        <dbReference type="Proteomes" id="UP000015105"/>
    </source>
</evidence>
<keyword evidence="2" id="KW-1185">Reference proteome</keyword>
<proteinExistence type="predicted"/>
<reference evidence="1" key="3">
    <citation type="journal article" date="2017" name="Nature">
        <title>Genome sequence of the progenitor of the wheat D genome Aegilops tauschii.</title>
        <authorList>
            <person name="Luo M.C."/>
            <person name="Gu Y.Q."/>
            <person name="Puiu D."/>
            <person name="Wang H."/>
            <person name="Twardziok S.O."/>
            <person name="Deal K.R."/>
            <person name="Huo N."/>
            <person name="Zhu T."/>
            <person name="Wang L."/>
            <person name="Wang Y."/>
            <person name="McGuire P.E."/>
            <person name="Liu S."/>
            <person name="Long H."/>
            <person name="Ramasamy R.K."/>
            <person name="Rodriguez J.C."/>
            <person name="Van S.L."/>
            <person name="Yuan L."/>
            <person name="Wang Z."/>
            <person name="Xia Z."/>
            <person name="Xiao L."/>
            <person name="Anderson O.D."/>
            <person name="Ouyang S."/>
            <person name="Liang Y."/>
            <person name="Zimin A.V."/>
            <person name="Pertea G."/>
            <person name="Qi P."/>
            <person name="Bennetzen J.L."/>
            <person name="Dai X."/>
            <person name="Dawson M.W."/>
            <person name="Muller H.G."/>
            <person name="Kugler K."/>
            <person name="Rivarola-Duarte L."/>
            <person name="Spannagl M."/>
            <person name="Mayer K.F.X."/>
            <person name="Lu F.H."/>
            <person name="Bevan M.W."/>
            <person name="Leroy P."/>
            <person name="Li P."/>
            <person name="You F.M."/>
            <person name="Sun Q."/>
            <person name="Liu Z."/>
            <person name="Lyons E."/>
            <person name="Wicker T."/>
            <person name="Salzberg S.L."/>
            <person name="Devos K.M."/>
            <person name="Dvorak J."/>
        </authorList>
    </citation>
    <scope>NUCLEOTIDE SEQUENCE [LARGE SCALE GENOMIC DNA]</scope>
    <source>
        <strain evidence="1">cv. AL8/78</strain>
    </source>
</reference>
<evidence type="ECO:0000313" key="1">
    <source>
        <dbReference type="EnsemblPlants" id="AET7Gv21314700.2"/>
    </source>
</evidence>